<name>S8FLH9_FOMSC</name>
<keyword evidence="1" id="KW-0812">Transmembrane</keyword>
<evidence type="ECO:0000256" key="1">
    <source>
        <dbReference type="SAM" id="Phobius"/>
    </source>
</evidence>
<gene>
    <name evidence="3" type="ORF">FOMPIDRAFT_1160753</name>
</gene>
<dbReference type="EMBL" id="KE504137">
    <property type="protein sequence ID" value="EPT02206.1"/>
    <property type="molecule type" value="Genomic_DNA"/>
</dbReference>
<feature type="transmembrane region" description="Helical" evidence="1">
    <location>
        <begin position="82"/>
        <end position="102"/>
    </location>
</feature>
<sequence length="170" mass="19119">MTTIGYPLVTLVSLAQDRGLHSAAALTWLVYDYMLSLEDEALLIWGSADTVPKLLYFISRYFGLVVQCLNCADVPHLYCQGALIWTCISLYILVFCAEFSLMLRLYALYGRSRLVLVILSSAFAAETTCIIILSALGYRETFSNMTPYPSNWPIPGCFYPSTPTWFHGAW</sequence>
<keyword evidence="1" id="KW-1133">Transmembrane helix</keyword>
<reference evidence="3 4" key="1">
    <citation type="journal article" date="2012" name="Science">
        <title>The Paleozoic origin of enzymatic lignin decomposition reconstructed from 31 fungal genomes.</title>
        <authorList>
            <person name="Floudas D."/>
            <person name="Binder M."/>
            <person name="Riley R."/>
            <person name="Barry K."/>
            <person name="Blanchette R.A."/>
            <person name="Henrissat B."/>
            <person name="Martinez A.T."/>
            <person name="Otillar R."/>
            <person name="Spatafora J.W."/>
            <person name="Yadav J.S."/>
            <person name="Aerts A."/>
            <person name="Benoit I."/>
            <person name="Boyd A."/>
            <person name="Carlson A."/>
            <person name="Copeland A."/>
            <person name="Coutinho P.M."/>
            <person name="de Vries R.P."/>
            <person name="Ferreira P."/>
            <person name="Findley K."/>
            <person name="Foster B."/>
            <person name="Gaskell J."/>
            <person name="Glotzer D."/>
            <person name="Gorecki P."/>
            <person name="Heitman J."/>
            <person name="Hesse C."/>
            <person name="Hori C."/>
            <person name="Igarashi K."/>
            <person name="Jurgens J.A."/>
            <person name="Kallen N."/>
            <person name="Kersten P."/>
            <person name="Kohler A."/>
            <person name="Kuees U."/>
            <person name="Kumar T.K.A."/>
            <person name="Kuo A."/>
            <person name="LaButti K."/>
            <person name="Larrondo L.F."/>
            <person name="Lindquist E."/>
            <person name="Ling A."/>
            <person name="Lombard V."/>
            <person name="Lucas S."/>
            <person name="Lundell T."/>
            <person name="Martin R."/>
            <person name="McLaughlin D.J."/>
            <person name="Morgenstern I."/>
            <person name="Morin E."/>
            <person name="Murat C."/>
            <person name="Nagy L.G."/>
            <person name="Nolan M."/>
            <person name="Ohm R.A."/>
            <person name="Patyshakuliyeva A."/>
            <person name="Rokas A."/>
            <person name="Ruiz-Duenas F.J."/>
            <person name="Sabat G."/>
            <person name="Salamov A."/>
            <person name="Samejima M."/>
            <person name="Schmutz J."/>
            <person name="Slot J.C."/>
            <person name="St John F."/>
            <person name="Stenlid J."/>
            <person name="Sun H."/>
            <person name="Sun S."/>
            <person name="Syed K."/>
            <person name="Tsang A."/>
            <person name="Wiebenga A."/>
            <person name="Young D."/>
            <person name="Pisabarro A."/>
            <person name="Eastwood D.C."/>
            <person name="Martin F."/>
            <person name="Cullen D."/>
            <person name="Grigoriev I.V."/>
            <person name="Hibbett D.S."/>
        </authorList>
    </citation>
    <scope>NUCLEOTIDE SEQUENCE</scope>
    <source>
        <strain evidence="4">FP-58527</strain>
    </source>
</reference>
<proteinExistence type="predicted"/>
<dbReference type="AlphaFoldDB" id="S8FLH9"/>
<evidence type="ECO:0000313" key="3">
    <source>
        <dbReference type="EMBL" id="EPT02206.1"/>
    </source>
</evidence>
<feature type="transmembrane region" description="Helical" evidence="1">
    <location>
        <begin position="114"/>
        <end position="138"/>
    </location>
</feature>
<dbReference type="InParanoid" id="S8FLH9"/>
<organism evidence="3 4">
    <name type="scientific">Fomitopsis schrenkii</name>
    <name type="common">Brown rot fungus</name>
    <dbReference type="NCBI Taxonomy" id="2126942"/>
    <lineage>
        <taxon>Eukaryota</taxon>
        <taxon>Fungi</taxon>
        <taxon>Dikarya</taxon>
        <taxon>Basidiomycota</taxon>
        <taxon>Agaricomycotina</taxon>
        <taxon>Agaricomycetes</taxon>
        <taxon>Polyporales</taxon>
        <taxon>Fomitopsis</taxon>
    </lineage>
</organism>
<dbReference type="Pfam" id="PF20151">
    <property type="entry name" value="DUF6533"/>
    <property type="match status" value="1"/>
</dbReference>
<protein>
    <recommendedName>
        <fullName evidence="2">DUF6533 domain-containing protein</fullName>
    </recommendedName>
</protein>
<dbReference type="HOGENOM" id="CLU_035509_1_1_1"/>
<evidence type="ECO:0000259" key="2">
    <source>
        <dbReference type="Pfam" id="PF20151"/>
    </source>
</evidence>
<keyword evidence="1" id="KW-0472">Membrane</keyword>
<evidence type="ECO:0000313" key="4">
    <source>
        <dbReference type="Proteomes" id="UP000015241"/>
    </source>
</evidence>
<keyword evidence="4" id="KW-1185">Reference proteome</keyword>
<dbReference type="eggNOG" id="ENOG502R0Q9">
    <property type="taxonomic scope" value="Eukaryota"/>
</dbReference>
<accession>S8FLH9</accession>
<dbReference type="InterPro" id="IPR045340">
    <property type="entry name" value="DUF6533"/>
</dbReference>
<feature type="domain" description="DUF6533" evidence="2">
    <location>
        <begin position="23"/>
        <end position="65"/>
    </location>
</feature>
<dbReference type="OrthoDB" id="2638860at2759"/>
<dbReference type="Proteomes" id="UP000015241">
    <property type="component" value="Unassembled WGS sequence"/>
</dbReference>